<evidence type="ECO:0000256" key="1">
    <source>
        <dbReference type="SAM" id="MobiDB-lite"/>
    </source>
</evidence>
<evidence type="ECO:0000259" key="2">
    <source>
        <dbReference type="PROSITE" id="PS50819"/>
    </source>
</evidence>
<evidence type="ECO:0000313" key="3">
    <source>
        <dbReference type="EMBL" id="QLL31517.1"/>
    </source>
</evidence>
<keyword evidence="4" id="KW-1185">Reference proteome</keyword>
<dbReference type="SUPFAM" id="SSF55608">
    <property type="entry name" value="Homing endonucleases"/>
    <property type="match status" value="2"/>
</dbReference>
<dbReference type="AlphaFoldDB" id="A0A7G3ZDD1"/>
<sequence length="616" mass="69927">MNGDPEFIGGLAPGTKVFLANWKTVPIETIKVGDEVLTSEGGAAKVEAVLKGDHDLVTIRQNTRHRAHLKDPSVEKPWGIVEMTCSKRQKLILSTRQGIKIYNNGRGVRVVSVSQLADCQTKDGRIIKIIKEKTRRFPLTTEAPEIRDYVKPMVLRNEGRCFTWQCEAGDLEEYVNKKIRAATRMILQPISIEIPVLGPWLEQSFERNITAGQLEAMAWLLGFWIGDGSRTGAIFALHSRDDDVNTRLRENAKVWGMTLRIELGKGFSASGFLQTYNGAVRNLNKDNPLVKVLEELKFYGNGRRNGPKNVPLFMRTEQIAVREAFLAGLIDSDGYCNIQNGCIHVVIKTVYLPIRDAINFIGRSLGLTVSTNFRRANFDERSGVNHRDHWVCELYGGTNHETLRSMLNRCSCERKRNPKLVYIRNRDFEEFDSDYQSEENENDPDPEDNDDLSGIMESFEDDPEDDPEEQEDGTFNFGKLRFNIIQSCKSPVIGLVLSDTSNRTFVTDDQIVCGTAELITEGLESRPYFKRRCLSCHTETAKKWFKVPWLGDVFDRLCGNCRDSYSRTHMRCSNGLCNRVFKPIDLNPKRLSGRKREVARQATHQCERCGSSPLQG</sequence>
<proteinExistence type="predicted"/>
<dbReference type="OrthoDB" id="4037793at2759"/>
<dbReference type="InterPro" id="IPR036844">
    <property type="entry name" value="Hint_dom_sf"/>
</dbReference>
<dbReference type="EMBL" id="CP059247">
    <property type="protein sequence ID" value="QLL31517.1"/>
    <property type="molecule type" value="Genomic_DNA"/>
</dbReference>
<evidence type="ECO:0000313" key="4">
    <source>
        <dbReference type="Proteomes" id="UP000515788"/>
    </source>
</evidence>
<gene>
    <name evidence="3" type="ORF">HG536_0B03810</name>
</gene>
<dbReference type="PROSITE" id="PS50819">
    <property type="entry name" value="INTEIN_ENDONUCLEASE"/>
    <property type="match status" value="1"/>
</dbReference>
<dbReference type="Gene3D" id="2.170.16.10">
    <property type="entry name" value="Hedgehog/Intein (Hint) domain"/>
    <property type="match status" value="1"/>
</dbReference>
<dbReference type="GeneID" id="59324636"/>
<feature type="domain" description="DOD-type homing endonuclease" evidence="2">
    <location>
        <begin position="220"/>
        <end position="367"/>
    </location>
</feature>
<protein>
    <recommendedName>
        <fullName evidence="2">DOD-type homing endonuclease domain-containing protein</fullName>
    </recommendedName>
</protein>
<dbReference type="SUPFAM" id="SSF51294">
    <property type="entry name" value="Hedgehog/intein (Hint) domain"/>
    <property type="match status" value="1"/>
</dbReference>
<accession>A0A7G3ZDD1</accession>
<dbReference type="InterPro" id="IPR004042">
    <property type="entry name" value="Intein_endonuc_central"/>
</dbReference>
<dbReference type="RefSeq" id="XP_037138192.1">
    <property type="nucleotide sequence ID" value="XM_037282297.1"/>
</dbReference>
<dbReference type="GO" id="GO:0003677">
    <property type="term" value="F:DNA binding"/>
    <property type="evidence" value="ECO:0007669"/>
    <property type="project" value="InterPro"/>
</dbReference>
<dbReference type="PRINTS" id="PR00379">
    <property type="entry name" value="INTEIN"/>
</dbReference>
<dbReference type="GO" id="GO:0004519">
    <property type="term" value="F:endonuclease activity"/>
    <property type="evidence" value="ECO:0007669"/>
    <property type="project" value="InterPro"/>
</dbReference>
<dbReference type="InterPro" id="IPR006142">
    <property type="entry name" value="INTEIN"/>
</dbReference>
<dbReference type="Pfam" id="PF05203">
    <property type="entry name" value="Hom_end_hint"/>
    <property type="match status" value="1"/>
</dbReference>
<dbReference type="GO" id="GO:0016539">
    <property type="term" value="P:intein-mediated protein splicing"/>
    <property type="evidence" value="ECO:0007669"/>
    <property type="project" value="InterPro"/>
</dbReference>
<reference evidence="3 4" key="1">
    <citation type="submission" date="2020-06" db="EMBL/GenBank/DDBJ databases">
        <title>The yeast mating-type switching endonuclease HO is a domesticated member of an unorthodox homing genetic element family.</title>
        <authorList>
            <person name="Coughlan A.Y."/>
            <person name="Lombardi L."/>
            <person name="Braun-Galleani S."/>
            <person name="Martos A.R."/>
            <person name="Galeote V."/>
            <person name="Bigey F."/>
            <person name="Dequin S."/>
            <person name="Byrne K.P."/>
            <person name="Wolfe K.H."/>
        </authorList>
    </citation>
    <scope>NUCLEOTIDE SEQUENCE [LARGE SCALE GENOMIC DNA]</scope>
    <source>
        <strain evidence="3 4">CBS764</strain>
    </source>
</reference>
<dbReference type="KEGG" id="tgb:HG536_0B03810"/>
<dbReference type="Proteomes" id="UP000515788">
    <property type="component" value="Chromosome 2"/>
</dbReference>
<organism evidence="3 4">
    <name type="scientific">Torulaspora globosa</name>
    <dbReference type="NCBI Taxonomy" id="48254"/>
    <lineage>
        <taxon>Eukaryota</taxon>
        <taxon>Fungi</taxon>
        <taxon>Dikarya</taxon>
        <taxon>Ascomycota</taxon>
        <taxon>Saccharomycotina</taxon>
        <taxon>Saccharomycetes</taxon>
        <taxon>Saccharomycetales</taxon>
        <taxon>Saccharomycetaceae</taxon>
        <taxon>Torulaspora</taxon>
    </lineage>
</organism>
<dbReference type="InterPro" id="IPR007868">
    <property type="entry name" value="Hom_end_hint"/>
</dbReference>
<feature type="compositionally biased region" description="Acidic residues" evidence="1">
    <location>
        <begin position="433"/>
        <end position="451"/>
    </location>
</feature>
<name>A0A7G3ZDD1_9SACH</name>
<dbReference type="InterPro" id="IPR027434">
    <property type="entry name" value="Homing_endonucl"/>
</dbReference>
<feature type="region of interest" description="Disordered" evidence="1">
    <location>
        <begin position="433"/>
        <end position="473"/>
    </location>
</feature>
<dbReference type="Gene3D" id="3.10.28.10">
    <property type="entry name" value="Homing endonucleases"/>
    <property type="match status" value="2"/>
</dbReference>
<feature type="compositionally biased region" description="Acidic residues" evidence="1">
    <location>
        <begin position="458"/>
        <end position="472"/>
    </location>
</feature>
<dbReference type="Pfam" id="PF05204">
    <property type="entry name" value="Hom_end"/>
    <property type="match status" value="1"/>
</dbReference>
<dbReference type="InterPro" id="IPR007869">
    <property type="entry name" value="Homing_endonuc_PI-Sce"/>
</dbReference>